<dbReference type="Proteomes" id="UP000805193">
    <property type="component" value="Unassembled WGS sequence"/>
</dbReference>
<organism evidence="1 2">
    <name type="scientific">Ixodes persulcatus</name>
    <name type="common">Taiga tick</name>
    <dbReference type="NCBI Taxonomy" id="34615"/>
    <lineage>
        <taxon>Eukaryota</taxon>
        <taxon>Metazoa</taxon>
        <taxon>Ecdysozoa</taxon>
        <taxon>Arthropoda</taxon>
        <taxon>Chelicerata</taxon>
        <taxon>Arachnida</taxon>
        <taxon>Acari</taxon>
        <taxon>Parasitiformes</taxon>
        <taxon>Ixodida</taxon>
        <taxon>Ixodoidea</taxon>
        <taxon>Ixodidae</taxon>
        <taxon>Ixodinae</taxon>
        <taxon>Ixodes</taxon>
    </lineage>
</organism>
<dbReference type="EMBL" id="JABSTQ010009856">
    <property type="protein sequence ID" value="KAG0425340.1"/>
    <property type="molecule type" value="Genomic_DNA"/>
</dbReference>
<accession>A0AC60PXT6</accession>
<proteinExistence type="predicted"/>
<sequence>MARKIVEVQASGDAAAASGSAGAPQQPRPNLLPLQTHLSIPLLLPTPTREETEEEGRVLLSTFIDYQVAQEGMEHPEALGDMVYSHTLEGAEAAQAPPSREEVLLAHPVYRRVGRELRDLAERFSYSPERSRVRQEADALDLSTLTRENLNSLMLELFHDGFSRERLVTFFFFCSDLILRALRTSLGACLRMQVVLWVWAFLRDNVCDWVLQRGGWEVVLTSYLPSLVVTAAGVAVCAAAIFYIWKNCELVEEETWVSVQAISERLVSEPLTAVVCRLSAELFRFLRNAFAGDPTNSESALSRRKLLQNVDYLIRALMEQRSKEPTDEEATVALRCGLQCFGNLVASWKASRELVWNLTFMWSTPIYPTLLSSDDAALRMYASMLLHGCLLKGELLRLFFWSPCTAEVVTCLTRMMADVESEWSLFLLEMFLTHENSSVVFGKLPRQARWVVLDVAVEQVQKKDGQAVHADFLDHLCAFLQREFEDVMAVPHCIEEGKLEPIQISKMLNVLCEASCNENFSHLIEPKQGLLKATLGVLKVVHLLGKSGNNAFTPAPKLDDLVKAEEADSDVDPRRNFKKELVRLVGNMSHRSRANQDLVRQVEGIALLLDVCNLDAKNPFFLKRVCLLALTASGPDIIQWVVLAIRNLLENNPKNQEVVAGLVNKGVVTDAPQLHELGISLDLLSLTREGKSPGRSE</sequence>
<evidence type="ECO:0000313" key="1">
    <source>
        <dbReference type="EMBL" id="KAG0425340.1"/>
    </source>
</evidence>
<protein>
    <submittedName>
        <fullName evidence="1">Uncharacterized protein</fullName>
    </submittedName>
</protein>
<gene>
    <name evidence="1" type="ORF">HPB47_027472</name>
</gene>
<reference evidence="1 2" key="1">
    <citation type="journal article" date="2020" name="Cell">
        <title>Large-Scale Comparative Analyses of Tick Genomes Elucidate Their Genetic Diversity and Vector Capacities.</title>
        <authorList>
            <consortium name="Tick Genome and Microbiome Consortium (TIGMIC)"/>
            <person name="Jia N."/>
            <person name="Wang J."/>
            <person name="Shi W."/>
            <person name="Du L."/>
            <person name="Sun Y."/>
            <person name="Zhan W."/>
            <person name="Jiang J.F."/>
            <person name="Wang Q."/>
            <person name="Zhang B."/>
            <person name="Ji P."/>
            <person name="Bell-Sakyi L."/>
            <person name="Cui X.M."/>
            <person name="Yuan T.T."/>
            <person name="Jiang B.G."/>
            <person name="Yang W.F."/>
            <person name="Lam T.T."/>
            <person name="Chang Q.C."/>
            <person name="Ding S.J."/>
            <person name="Wang X.J."/>
            <person name="Zhu J.G."/>
            <person name="Ruan X.D."/>
            <person name="Zhao L."/>
            <person name="Wei J.T."/>
            <person name="Ye R.Z."/>
            <person name="Que T.C."/>
            <person name="Du C.H."/>
            <person name="Zhou Y.H."/>
            <person name="Cheng J.X."/>
            <person name="Dai P.F."/>
            <person name="Guo W.B."/>
            <person name="Han X.H."/>
            <person name="Huang E.J."/>
            <person name="Li L.F."/>
            <person name="Wei W."/>
            <person name="Gao Y.C."/>
            <person name="Liu J.Z."/>
            <person name="Shao H.Z."/>
            <person name="Wang X."/>
            <person name="Wang C.C."/>
            <person name="Yang T.C."/>
            <person name="Huo Q.B."/>
            <person name="Li W."/>
            <person name="Chen H.Y."/>
            <person name="Chen S.E."/>
            <person name="Zhou L.G."/>
            <person name="Ni X.B."/>
            <person name="Tian J.H."/>
            <person name="Sheng Y."/>
            <person name="Liu T."/>
            <person name="Pan Y.S."/>
            <person name="Xia L.Y."/>
            <person name="Li J."/>
            <person name="Zhao F."/>
            <person name="Cao W.C."/>
        </authorList>
    </citation>
    <scope>NUCLEOTIDE SEQUENCE [LARGE SCALE GENOMIC DNA]</scope>
    <source>
        <strain evidence="1">Iper-2018</strain>
    </source>
</reference>
<comment type="caution">
    <text evidence="1">The sequence shown here is derived from an EMBL/GenBank/DDBJ whole genome shotgun (WGS) entry which is preliminary data.</text>
</comment>
<evidence type="ECO:0000313" key="2">
    <source>
        <dbReference type="Proteomes" id="UP000805193"/>
    </source>
</evidence>
<keyword evidence="2" id="KW-1185">Reference proteome</keyword>
<name>A0AC60PXT6_IXOPE</name>